<sequence>MIKMKLKIVFISIIITCLYSCSDDDYTATSKIEYEEGEEFLTSDLGVNSTSNNAFGFEISGLSFVEQAEFATGNSLFNQTWVSSPASTTGRDGLGPTFNARACATCHFKDGRGKAFVNGEDSSGFLMRISMPGQDSNGDALPVLGYGTQLQDRANNGIPFEAKVNVTYEVINGEYADGTSYQLQKPIYSFSQEAFGSLSGVLMSPRVAQQTIGLGLISALPDEEITKFEDETDSDNDGISGRANYVYNYEINERDLGKYGWKANAPTLKQQVAAALHGDMGLTTSLFSDSNCPSPQQDCADAINGVTPEVTDVQLDKMLFYQAHLAVPNRRNYKDENVLKGKALFSSLNCIGCHAINQKTGTEAASDYLKNITIKPYSDFLLHDMGDDLADNRPDYLATGKEWRTQPLWGIGLISTVNGHTNLMHDGRAANIEEAILWHGGEAENIREDFKNLSVDDRENLISFVNSL</sequence>
<dbReference type="GO" id="GO:0046872">
    <property type="term" value="F:metal ion binding"/>
    <property type="evidence" value="ECO:0007669"/>
    <property type="project" value="UniProtKB-KW"/>
</dbReference>
<evidence type="ECO:0000313" key="6">
    <source>
        <dbReference type="EMBL" id="GAL64655.1"/>
    </source>
</evidence>
<dbReference type="PIRSF" id="PIRSF028099">
    <property type="entry name" value="DUF1111"/>
    <property type="match status" value="1"/>
</dbReference>
<gene>
    <name evidence="6" type="ORF">JCM19300_4471</name>
</gene>
<feature type="domain" description="Cytochrome c" evidence="5">
    <location>
        <begin position="68"/>
        <end position="236"/>
    </location>
</feature>
<dbReference type="InterPro" id="IPR036909">
    <property type="entry name" value="Cyt_c-like_dom_sf"/>
</dbReference>
<dbReference type="InterPro" id="IPR010538">
    <property type="entry name" value="DHOR"/>
</dbReference>
<dbReference type="Gene3D" id="1.10.760.10">
    <property type="entry name" value="Cytochrome c-like domain"/>
    <property type="match status" value="1"/>
</dbReference>
<dbReference type="EMBL" id="BBNQ01000021">
    <property type="protein sequence ID" value="GAL64655.1"/>
    <property type="molecule type" value="Genomic_DNA"/>
</dbReference>
<reference evidence="6 7" key="1">
    <citation type="journal article" date="2014" name="Genome Announc.">
        <title>Draft Genome Sequences of Marine Flavobacterium Algibacter lectus Strains SS8 and NR4.</title>
        <authorList>
            <person name="Takatani N."/>
            <person name="Nakanishi M."/>
            <person name="Meirelles P."/>
            <person name="Mino S."/>
            <person name="Suda W."/>
            <person name="Oshima K."/>
            <person name="Hattori M."/>
            <person name="Ohkuma M."/>
            <person name="Hosokawa M."/>
            <person name="Miyashita K."/>
            <person name="Thompson F.L."/>
            <person name="Niwa A."/>
            <person name="Sawabe T."/>
            <person name="Sawabe T."/>
        </authorList>
    </citation>
    <scope>NUCLEOTIDE SEQUENCE [LARGE SCALE GENOMIC DNA]</scope>
    <source>
        <strain evidence="6 7">JCM 19300</strain>
    </source>
</reference>
<protein>
    <submittedName>
        <fullName evidence="6">Probable thiol oxidoreductase</fullName>
    </submittedName>
</protein>
<dbReference type="SUPFAM" id="SSF46626">
    <property type="entry name" value="Cytochrome c"/>
    <property type="match status" value="1"/>
</dbReference>
<evidence type="ECO:0000259" key="5">
    <source>
        <dbReference type="PROSITE" id="PS51007"/>
    </source>
</evidence>
<keyword evidence="1 4" id="KW-0349">Heme</keyword>
<accession>A0A090VIR3</accession>
<dbReference type="GO" id="GO:0020037">
    <property type="term" value="F:heme binding"/>
    <property type="evidence" value="ECO:0007669"/>
    <property type="project" value="InterPro"/>
</dbReference>
<dbReference type="AlphaFoldDB" id="A0A090VIR3"/>
<dbReference type="Proteomes" id="UP000029644">
    <property type="component" value="Unassembled WGS sequence"/>
</dbReference>
<proteinExistence type="predicted"/>
<dbReference type="PANTHER" id="PTHR30600">
    <property type="entry name" value="CYTOCHROME C PEROXIDASE-RELATED"/>
    <property type="match status" value="1"/>
</dbReference>
<evidence type="ECO:0000313" key="7">
    <source>
        <dbReference type="Proteomes" id="UP000029644"/>
    </source>
</evidence>
<feature type="domain" description="Cytochrome c" evidence="5">
    <location>
        <begin position="336"/>
        <end position="468"/>
    </location>
</feature>
<dbReference type="GO" id="GO:0004130">
    <property type="term" value="F:cytochrome-c peroxidase activity"/>
    <property type="evidence" value="ECO:0007669"/>
    <property type="project" value="TreeGrafter"/>
</dbReference>
<dbReference type="PANTHER" id="PTHR30600:SF4">
    <property type="entry name" value="CYTOCHROME C DOMAIN-CONTAINING PROTEIN"/>
    <property type="match status" value="1"/>
</dbReference>
<evidence type="ECO:0000256" key="1">
    <source>
        <dbReference type="ARBA" id="ARBA00022617"/>
    </source>
</evidence>
<keyword evidence="2 4" id="KW-0479">Metal-binding</keyword>
<dbReference type="GO" id="GO:0009055">
    <property type="term" value="F:electron transfer activity"/>
    <property type="evidence" value="ECO:0007669"/>
    <property type="project" value="InterPro"/>
</dbReference>
<dbReference type="InterPro" id="IPR009056">
    <property type="entry name" value="Cyt_c-like_dom"/>
</dbReference>
<organism evidence="6 7">
    <name type="scientific">Algibacter lectus</name>
    <dbReference type="NCBI Taxonomy" id="221126"/>
    <lineage>
        <taxon>Bacteria</taxon>
        <taxon>Pseudomonadati</taxon>
        <taxon>Bacteroidota</taxon>
        <taxon>Flavobacteriia</taxon>
        <taxon>Flavobacteriales</taxon>
        <taxon>Flavobacteriaceae</taxon>
        <taxon>Algibacter</taxon>
    </lineage>
</organism>
<name>A0A090VIR3_9FLAO</name>
<evidence type="ECO:0000256" key="3">
    <source>
        <dbReference type="ARBA" id="ARBA00023004"/>
    </source>
</evidence>
<evidence type="ECO:0000256" key="4">
    <source>
        <dbReference type="PROSITE-ProRule" id="PRU00433"/>
    </source>
</evidence>
<dbReference type="PROSITE" id="PS51007">
    <property type="entry name" value="CYTC"/>
    <property type="match status" value="2"/>
</dbReference>
<dbReference type="InterPro" id="IPR051395">
    <property type="entry name" value="Cytochrome_c_Peroxidase/MauG"/>
</dbReference>
<comment type="caution">
    <text evidence="6">The sequence shown here is derived from an EMBL/GenBank/DDBJ whole genome shotgun (WGS) entry which is preliminary data.</text>
</comment>
<keyword evidence="3 4" id="KW-0408">Iron</keyword>
<evidence type="ECO:0000256" key="2">
    <source>
        <dbReference type="ARBA" id="ARBA00022723"/>
    </source>
</evidence>
<dbReference type="Pfam" id="PF06537">
    <property type="entry name" value="DHOR"/>
    <property type="match status" value="1"/>
</dbReference>